<evidence type="ECO:0000256" key="1">
    <source>
        <dbReference type="ARBA" id="ARBA00004473"/>
    </source>
</evidence>
<evidence type="ECO:0000256" key="3">
    <source>
        <dbReference type="ARBA" id="ARBA00022692"/>
    </source>
</evidence>
<keyword evidence="6" id="KW-0539">Nucleus</keyword>
<dbReference type="AlphaFoldDB" id="A0A922M3W9"/>
<dbReference type="EMBL" id="JACEFF010000871">
    <property type="protein sequence ID" value="KAH9629301.1"/>
    <property type="molecule type" value="Genomic_DNA"/>
</dbReference>
<feature type="compositionally biased region" description="Polar residues" evidence="7">
    <location>
        <begin position="585"/>
        <end position="594"/>
    </location>
</feature>
<comment type="similarity">
    <text evidence="2">Belongs to the TMEM201 family.</text>
</comment>
<keyword evidence="3 8" id="KW-0812">Transmembrane</keyword>
<keyword evidence="4 8" id="KW-1133">Transmembrane helix</keyword>
<dbReference type="InterPro" id="IPR040041">
    <property type="entry name" value="TMEM201"/>
</dbReference>
<feature type="transmembrane region" description="Helical" evidence="8">
    <location>
        <begin position="12"/>
        <end position="28"/>
    </location>
</feature>
<organism evidence="10 11">
    <name type="scientific">Spodoptera exigua</name>
    <name type="common">Beet armyworm</name>
    <name type="synonym">Noctua fulgens</name>
    <dbReference type="NCBI Taxonomy" id="7107"/>
    <lineage>
        <taxon>Eukaryota</taxon>
        <taxon>Metazoa</taxon>
        <taxon>Ecdysozoa</taxon>
        <taxon>Arthropoda</taxon>
        <taxon>Hexapoda</taxon>
        <taxon>Insecta</taxon>
        <taxon>Pterygota</taxon>
        <taxon>Neoptera</taxon>
        <taxon>Endopterygota</taxon>
        <taxon>Lepidoptera</taxon>
        <taxon>Glossata</taxon>
        <taxon>Ditrysia</taxon>
        <taxon>Noctuoidea</taxon>
        <taxon>Noctuidae</taxon>
        <taxon>Amphipyrinae</taxon>
        <taxon>Spodoptera</taxon>
    </lineage>
</organism>
<comment type="caution">
    <text evidence="10">The sequence shown here is derived from an EMBL/GenBank/DDBJ whole genome shotgun (WGS) entry which is preliminary data.</text>
</comment>
<feature type="region of interest" description="Disordered" evidence="7">
    <location>
        <begin position="565"/>
        <end position="599"/>
    </location>
</feature>
<evidence type="ECO:0000313" key="11">
    <source>
        <dbReference type="Proteomes" id="UP000814243"/>
    </source>
</evidence>
<dbReference type="Pfam" id="PF09779">
    <property type="entry name" value="Ima1_N"/>
    <property type="match status" value="1"/>
</dbReference>
<dbReference type="Proteomes" id="UP000814243">
    <property type="component" value="Unassembled WGS sequence"/>
</dbReference>
<dbReference type="GO" id="GO:0051015">
    <property type="term" value="F:actin filament binding"/>
    <property type="evidence" value="ECO:0007669"/>
    <property type="project" value="TreeGrafter"/>
</dbReference>
<keyword evidence="5 8" id="KW-0472">Membrane</keyword>
<evidence type="ECO:0000256" key="7">
    <source>
        <dbReference type="SAM" id="MobiDB-lite"/>
    </source>
</evidence>
<gene>
    <name evidence="10" type="ORF">HF086_008383</name>
</gene>
<evidence type="ECO:0000256" key="6">
    <source>
        <dbReference type="ARBA" id="ARBA00023242"/>
    </source>
</evidence>
<proteinExistence type="inferred from homology"/>
<protein>
    <recommendedName>
        <fullName evidence="9">Ima1 N-terminal domain-containing protein</fullName>
    </recommendedName>
</protein>
<dbReference type="PANTHER" id="PTHR28646:SF1">
    <property type="entry name" value="TRANSMEMBRANE PROTEIN 201"/>
    <property type="match status" value="1"/>
</dbReference>
<dbReference type="GO" id="GO:0005637">
    <property type="term" value="C:nuclear inner membrane"/>
    <property type="evidence" value="ECO:0007669"/>
    <property type="project" value="UniProtKB-SubCell"/>
</dbReference>
<comment type="subcellular location">
    <subcellularLocation>
        <location evidence="1">Nucleus inner membrane</location>
        <topology evidence="1">Multi-pass membrane protein</topology>
    </subcellularLocation>
</comment>
<evidence type="ECO:0000313" key="10">
    <source>
        <dbReference type="EMBL" id="KAH9629301.1"/>
    </source>
</evidence>
<feature type="domain" description="Ima1 N-terminal" evidence="9">
    <location>
        <begin position="38"/>
        <end position="150"/>
    </location>
</feature>
<feature type="compositionally biased region" description="Low complexity" evidence="7">
    <location>
        <begin position="565"/>
        <end position="584"/>
    </location>
</feature>
<evidence type="ECO:0000256" key="2">
    <source>
        <dbReference type="ARBA" id="ARBA00007600"/>
    </source>
</evidence>
<sequence>MKYIYKMESVLISIAIVLCTVLLVKLLYKLRSALPWRVNCWFCNSDFWVKYPVRNSWTCPKCDQYNGFTKDGDYNKPITACSDQGIQTPKVFKRSPPKNGLCKMCNINQQLKVTQLANFVPMNDNKFDEEIESYRLQLEKAYKLCSPCRKFLQMKLHKEKETLLGSKLLETRTLDQKSDKEKQYKQTKLLRKLINNTSMLVAVILFILVSFELYTNLTLKHKNLLSTITNIKVIVLSLLERIYSIIEMKTTLTFPALENYFYDINIVNMMPKSFNFRHINLDQLNISTQETLGSFVCFLQIIGLIWNVNNLKNTILIDMQWLVYVIATLGQRYMAVEPTYLSLIKILCMFFVILAYKSIKTEAMKTEMKTPTSPKRMKNLVNSSKSTVIDDDDDTMHLDSDDDVSLSKFDLHNFSESSNENLGTLNASMMNGRTFTPRADSIWTQPKLNSTFCVNSVISNSPSSVSDTIFVKPSFNKYQKLIKDDSDSELDESISSLCIGSPKKAKKNTNSVFSLRKFTATPSFIAPTPMARTRPLISPSKLGHSTSWVAGGYWGSEGERQIFSVDGSRSSSQSSGFESQTSSVNQRNIFSQPPSREESVCGEPMVLDRFPTMSSLNGFQSPQHFNRISSPVFPQMQYNSHVHIPQAQFAQQNTMSANMFVHHQQHKQSSLFKTPGGSGLIKLPQVNSFSTR</sequence>
<evidence type="ECO:0000259" key="9">
    <source>
        <dbReference type="Pfam" id="PF09779"/>
    </source>
</evidence>
<dbReference type="PANTHER" id="PTHR28646">
    <property type="entry name" value="TRANSMEMBRANE PROTEIN 201"/>
    <property type="match status" value="1"/>
</dbReference>
<feature type="transmembrane region" description="Helical" evidence="8">
    <location>
        <begin position="193"/>
        <end position="214"/>
    </location>
</feature>
<dbReference type="GO" id="GO:0005521">
    <property type="term" value="F:lamin binding"/>
    <property type="evidence" value="ECO:0007669"/>
    <property type="project" value="TreeGrafter"/>
</dbReference>
<reference evidence="10" key="1">
    <citation type="journal article" date="2021" name="G3 (Bethesda)">
        <title>Genome and transcriptome analysis of the beet armyworm Spodoptera exigua reveals targets for pest control. .</title>
        <authorList>
            <person name="Simon S."/>
            <person name="Breeschoten T."/>
            <person name="Jansen H.J."/>
            <person name="Dirks R.P."/>
            <person name="Schranz M.E."/>
            <person name="Ros V.I.D."/>
        </authorList>
    </citation>
    <scope>NUCLEOTIDE SEQUENCE</scope>
    <source>
        <strain evidence="10">TB_SE_WUR_2020</strain>
    </source>
</reference>
<evidence type="ECO:0000256" key="4">
    <source>
        <dbReference type="ARBA" id="ARBA00022989"/>
    </source>
</evidence>
<evidence type="ECO:0000256" key="5">
    <source>
        <dbReference type="ARBA" id="ARBA00023136"/>
    </source>
</evidence>
<evidence type="ECO:0000256" key="8">
    <source>
        <dbReference type="SAM" id="Phobius"/>
    </source>
</evidence>
<dbReference type="GO" id="GO:0030473">
    <property type="term" value="P:nuclear migration along microtubule"/>
    <property type="evidence" value="ECO:0007669"/>
    <property type="project" value="TreeGrafter"/>
</dbReference>
<dbReference type="InterPro" id="IPR018617">
    <property type="entry name" value="Ima1_N"/>
</dbReference>
<name>A0A922M3W9_SPOEX</name>
<accession>A0A922M3W9</accession>